<dbReference type="InterPro" id="IPR051298">
    <property type="entry name" value="Heme_transport/Cell_adhesion"/>
</dbReference>
<dbReference type="RefSeq" id="XP_015280493.1">
    <property type="nucleotide sequence ID" value="XM_015425007.1"/>
</dbReference>
<dbReference type="PROSITE" id="PS51642">
    <property type="entry name" value="HEMOPEXIN_2"/>
    <property type="match status" value="5"/>
</dbReference>
<evidence type="ECO:0000256" key="1">
    <source>
        <dbReference type="ARBA" id="ARBA00004613"/>
    </source>
</evidence>
<keyword evidence="2" id="KW-0964">Secreted</keyword>
<feature type="compositionally biased region" description="Basic and acidic residues" evidence="7">
    <location>
        <begin position="52"/>
        <end position="61"/>
    </location>
</feature>
<accession>A0ABM1L3F6</accession>
<proteinExistence type="predicted"/>
<keyword evidence="5" id="KW-0325">Glycoprotein</keyword>
<dbReference type="SUPFAM" id="SSF50923">
    <property type="entry name" value="Hemopexin-like domain"/>
    <property type="match status" value="2"/>
</dbReference>
<feature type="repeat" description="Hemopexin" evidence="6">
    <location>
        <begin position="163"/>
        <end position="215"/>
    </location>
</feature>
<dbReference type="Pfam" id="PF00045">
    <property type="entry name" value="Hemopexin"/>
    <property type="match status" value="2"/>
</dbReference>
<evidence type="ECO:0000256" key="3">
    <source>
        <dbReference type="ARBA" id="ARBA00022729"/>
    </source>
</evidence>
<evidence type="ECO:0000256" key="5">
    <source>
        <dbReference type="ARBA" id="ARBA00023180"/>
    </source>
</evidence>
<protein>
    <submittedName>
        <fullName evidence="9">Hemopexin</fullName>
    </submittedName>
</protein>
<feature type="repeat" description="Hemopexin" evidence="6">
    <location>
        <begin position="216"/>
        <end position="260"/>
    </location>
</feature>
<dbReference type="PANTHER" id="PTHR22917">
    <property type="entry name" value="HEMOPEXIN DOMAIN-CONTAINING PROTEIN"/>
    <property type="match status" value="1"/>
</dbReference>
<evidence type="ECO:0000313" key="8">
    <source>
        <dbReference type="Proteomes" id="UP000694871"/>
    </source>
</evidence>
<feature type="repeat" description="Hemopexin" evidence="6">
    <location>
        <begin position="261"/>
        <end position="307"/>
    </location>
</feature>
<dbReference type="Proteomes" id="UP000694871">
    <property type="component" value="Unplaced"/>
</dbReference>
<keyword evidence="8" id="KW-1185">Reference proteome</keyword>
<dbReference type="GeneID" id="107121988"/>
<organism evidence="8 9">
    <name type="scientific">Gekko japonicus</name>
    <name type="common">Schlegel's Japanese gecko</name>
    <dbReference type="NCBI Taxonomy" id="146911"/>
    <lineage>
        <taxon>Eukaryota</taxon>
        <taxon>Metazoa</taxon>
        <taxon>Chordata</taxon>
        <taxon>Craniata</taxon>
        <taxon>Vertebrata</taxon>
        <taxon>Euteleostomi</taxon>
        <taxon>Lepidosauria</taxon>
        <taxon>Squamata</taxon>
        <taxon>Bifurcata</taxon>
        <taxon>Gekkota</taxon>
        <taxon>Gekkonidae</taxon>
        <taxon>Gekkoninae</taxon>
        <taxon>Gekko</taxon>
    </lineage>
</organism>
<keyword evidence="4" id="KW-0677">Repeat</keyword>
<feature type="repeat" description="Hemopexin" evidence="6">
    <location>
        <begin position="122"/>
        <end position="162"/>
    </location>
</feature>
<dbReference type="InterPro" id="IPR018487">
    <property type="entry name" value="Hemopexin-like_repeat"/>
</dbReference>
<evidence type="ECO:0000256" key="7">
    <source>
        <dbReference type="SAM" id="MobiDB-lite"/>
    </source>
</evidence>
<dbReference type="InterPro" id="IPR036375">
    <property type="entry name" value="Hemopexin-like_dom_sf"/>
</dbReference>
<keyword evidence="3" id="KW-0732">Signal</keyword>
<name>A0ABM1L3F6_GEKJA</name>
<dbReference type="Gene3D" id="2.110.10.10">
    <property type="entry name" value="Hemopexin-like domain"/>
    <property type="match status" value="2"/>
</dbReference>
<sequence length="535" mass="59547">MPRIGAAADLAPLTSGTLRELCLDSLTQVPQQSRRVTEAALQVQGSSGLCPRARERERPDLRQWQQGPLKKSTPGRKRQPSASSVELGKVQRRRQGLEPLTSEERLKSLWDFADLVRRCADEGGFDAATLDETGTMLFFRGDRVWKGFHSPAQPISASWPHVQGPVDAALRIHHLEHPESHDNVYLFQGKRVWAYARGQLRDGYPRLIEEEFKGVPGDLDAAVECHPKECAVETVLFFKGPHVFSYDLKTKVLKERAWPAVANCSAALRWMERYYCFQGIRFLRFDPATGDVPPRYPLDARDYFMRCPGRGESHQYGEPSWQNATRRGPYDRCSGQPFQAFSSDDSGRTYAFRGGLYFRLDSHRDGWHAWSLSHAWPDLQGEVDAAFSWEEKLYLLQGPQVTIYRSGPGYSRVEGYPRPLQEELGIAGVDAAFTCPRSSDLYIIQGKTLRHVDLLRGSKGLGPAVAIPHAHVDGALCNGDGVHLFHGPSFYHYASVKELQAAASPPAAQDTAAIFFKCPAAGGDGAPPHGPPRQG</sequence>
<dbReference type="SMART" id="SM00120">
    <property type="entry name" value="HX"/>
    <property type="match status" value="6"/>
</dbReference>
<dbReference type="CDD" id="cd00094">
    <property type="entry name" value="HX"/>
    <property type="match status" value="1"/>
</dbReference>
<gene>
    <name evidence="9" type="primary">HPX</name>
</gene>
<evidence type="ECO:0000313" key="9">
    <source>
        <dbReference type="RefSeq" id="XP_015280493.1"/>
    </source>
</evidence>
<feature type="region of interest" description="Disordered" evidence="7">
    <location>
        <begin position="44"/>
        <end position="98"/>
    </location>
</feature>
<comment type="subcellular location">
    <subcellularLocation>
        <location evidence="1">Secreted</location>
    </subcellularLocation>
</comment>
<feature type="repeat" description="Hemopexin" evidence="6">
    <location>
        <begin position="335"/>
        <end position="379"/>
    </location>
</feature>
<reference evidence="9" key="1">
    <citation type="submission" date="2025-08" db="UniProtKB">
        <authorList>
            <consortium name="RefSeq"/>
        </authorList>
    </citation>
    <scope>IDENTIFICATION</scope>
</reference>
<evidence type="ECO:0000256" key="4">
    <source>
        <dbReference type="ARBA" id="ARBA00022737"/>
    </source>
</evidence>
<evidence type="ECO:0000256" key="6">
    <source>
        <dbReference type="PROSITE-ProRule" id="PRU01011"/>
    </source>
</evidence>
<dbReference type="PANTHER" id="PTHR22917:SF9">
    <property type="entry name" value="HEMOPEXIN"/>
    <property type="match status" value="1"/>
</dbReference>
<evidence type="ECO:0000256" key="2">
    <source>
        <dbReference type="ARBA" id="ARBA00022525"/>
    </source>
</evidence>
<dbReference type="InterPro" id="IPR000585">
    <property type="entry name" value="Hemopexin-like_dom"/>
</dbReference>